<evidence type="ECO:0000256" key="2">
    <source>
        <dbReference type="SAM" id="SignalP"/>
    </source>
</evidence>
<organism evidence="4 5">
    <name type="scientific">Pseudodesulfovibrio nedwellii</name>
    <dbReference type="NCBI Taxonomy" id="2973072"/>
    <lineage>
        <taxon>Bacteria</taxon>
        <taxon>Pseudomonadati</taxon>
        <taxon>Thermodesulfobacteriota</taxon>
        <taxon>Desulfovibrionia</taxon>
        <taxon>Desulfovibrionales</taxon>
        <taxon>Desulfovibrionaceae</taxon>
    </lineage>
</organism>
<keyword evidence="1 2" id="KW-0732">Signal</keyword>
<evidence type="ECO:0000256" key="1">
    <source>
        <dbReference type="ARBA" id="ARBA00022729"/>
    </source>
</evidence>
<proteinExistence type="predicted"/>
<reference evidence="4 5" key="1">
    <citation type="submission" date="2022-08" db="EMBL/GenBank/DDBJ databases">
        <title>Genome Sequence of the sulphate-reducing bacterium, Pseudodesulfovibrio sp. SYK.</title>
        <authorList>
            <person name="Kondo R."/>
            <person name="Kataoka T."/>
        </authorList>
    </citation>
    <scope>NUCLEOTIDE SEQUENCE [LARGE SCALE GENOMIC DNA]</scope>
    <source>
        <strain evidence="4 5">SYK</strain>
    </source>
</reference>
<name>A0ABN6S5M3_9BACT</name>
<feature type="domain" description="Solute-binding protein family 3/N-terminal" evidence="3">
    <location>
        <begin position="31"/>
        <end position="250"/>
    </location>
</feature>
<dbReference type="PANTHER" id="PTHR35936:SF25">
    <property type="entry name" value="ABC TRANSPORTER SUBSTRATE-BINDING PROTEIN"/>
    <property type="match status" value="1"/>
</dbReference>
<protein>
    <submittedName>
        <fullName evidence="4">ABC transporter substrate-binding protein</fullName>
    </submittedName>
</protein>
<dbReference type="SUPFAM" id="SSF53850">
    <property type="entry name" value="Periplasmic binding protein-like II"/>
    <property type="match status" value="1"/>
</dbReference>
<gene>
    <name evidence="4" type="ORF">SYK_29210</name>
</gene>
<evidence type="ECO:0000259" key="3">
    <source>
        <dbReference type="Pfam" id="PF00497"/>
    </source>
</evidence>
<feature type="chain" id="PRO_5045786748" evidence="2">
    <location>
        <begin position="25"/>
        <end position="255"/>
    </location>
</feature>
<dbReference type="Proteomes" id="UP001317742">
    <property type="component" value="Chromosome"/>
</dbReference>
<dbReference type="InterPro" id="IPR001638">
    <property type="entry name" value="Solute-binding_3/MltF_N"/>
</dbReference>
<dbReference type="Gene3D" id="3.40.190.10">
    <property type="entry name" value="Periplasmic binding protein-like II"/>
    <property type="match status" value="2"/>
</dbReference>
<keyword evidence="5" id="KW-1185">Reference proteome</keyword>
<sequence length="255" mass="29164">MKCRIQFAVCFILFFMMVAIPSLAAETVVLTYGEWPPYHSSKLPGKGVASIVYEEAFGFSGVKVVYECLPWKRAYEKARHGEATGSVGWLKSGEREKFFFYSDPVMESETVFFYNRYNGFEWNEVEDAKDMRIAIPLGDLAQETFTTVVKSGSGEIHTTRGYVQGMRMLVAGRVDLFVCNREVGLHILKNRFPDATHVVVHPRPIRKGASHLIISRRIPFGLELVKKFNKGLHWLKESGRYQQILTEYFEEKSGL</sequence>
<feature type="signal peptide" evidence="2">
    <location>
        <begin position="1"/>
        <end position="24"/>
    </location>
</feature>
<evidence type="ECO:0000313" key="4">
    <source>
        <dbReference type="EMBL" id="BDQ38561.1"/>
    </source>
</evidence>
<dbReference type="EMBL" id="AP026709">
    <property type="protein sequence ID" value="BDQ38561.1"/>
    <property type="molecule type" value="Genomic_DNA"/>
</dbReference>
<dbReference type="PANTHER" id="PTHR35936">
    <property type="entry name" value="MEMBRANE-BOUND LYTIC MUREIN TRANSGLYCOSYLASE F"/>
    <property type="match status" value="1"/>
</dbReference>
<evidence type="ECO:0000313" key="5">
    <source>
        <dbReference type="Proteomes" id="UP001317742"/>
    </source>
</evidence>
<accession>A0ABN6S5M3</accession>
<dbReference type="Pfam" id="PF00497">
    <property type="entry name" value="SBP_bac_3"/>
    <property type="match status" value="1"/>
</dbReference>